<keyword evidence="2" id="KW-1185">Reference proteome</keyword>
<organism evidence="1 2">
    <name type="scientific">Parelaphostrongylus tenuis</name>
    <name type="common">Meningeal worm</name>
    <dbReference type="NCBI Taxonomy" id="148309"/>
    <lineage>
        <taxon>Eukaryota</taxon>
        <taxon>Metazoa</taxon>
        <taxon>Ecdysozoa</taxon>
        <taxon>Nematoda</taxon>
        <taxon>Chromadorea</taxon>
        <taxon>Rhabditida</taxon>
        <taxon>Rhabditina</taxon>
        <taxon>Rhabditomorpha</taxon>
        <taxon>Strongyloidea</taxon>
        <taxon>Metastrongylidae</taxon>
        <taxon>Parelaphostrongylus</taxon>
    </lineage>
</organism>
<reference evidence="1" key="1">
    <citation type="submission" date="2021-06" db="EMBL/GenBank/DDBJ databases">
        <title>Parelaphostrongylus tenuis whole genome reference sequence.</title>
        <authorList>
            <person name="Garwood T.J."/>
            <person name="Larsen P.A."/>
            <person name="Fountain-Jones N.M."/>
            <person name="Garbe J.R."/>
            <person name="Macchietto M.G."/>
            <person name="Kania S.A."/>
            <person name="Gerhold R.W."/>
            <person name="Richards J.E."/>
            <person name="Wolf T.M."/>
        </authorList>
    </citation>
    <scope>NUCLEOTIDE SEQUENCE</scope>
    <source>
        <strain evidence="1">MNPRO001-30</strain>
        <tissue evidence="1">Meninges</tissue>
    </source>
</reference>
<comment type="caution">
    <text evidence="1">The sequence shown here is derived from an EMBL/GenBank/DDBJ whole genome shotgun (WGS) entry which is preliminary data.</text>
</comment>
<name>A0AAD5N5V9_PARTN</name>
<dbReference type="AlphaFoldDB" id="A0AAD5N5V9"/>
<dbReference type="EMBL" id="JAHQIW010004581">
    <property type="protein sequence ID" value="KAJ1363006.1"/>
    <property type="molecule type" value="Genomic_DNA"/>
</dbReference>
<proteinExistence type="predicted"/>
<gene>
    <name evidence="1" type="ORF">KIN20_022750</name>
</gene>
<protein>
    <submittedName>
        <fullName evidence="1">Uncharacterized protein</fullName>
    </submittedName>
</protein>
<accession>A0AAD5N5V9</accession>
<evidence type="ECO:0000313" key="2">
    <source>
        <dbReference type="Proteomes" id="UP001196413"/>
    </source>
</evidence>
<sequence>MVMGKHFRLCALYQIKAATMESNNQEPSRSHLETKKCRLNHWCIMLHLEVFWDTVAAPCCYYVMTRSSCCRNNFAQNM</sequence>
<evidence type="ECO:0000313" key="1">
    <source>
        <dbReference type="EMBL" id="KAJ1363006.1"/>
    </source>
</evidence>
<dbReference type="Proteomes" id="UP001196413">
    <property type="component" value="Unassembled WGS sequence"/>
</dbReference>